<feature type="transmembrane region" description="Helical" evidence="1">
    <location>
        <begin position="20"/>
        <end position="46"/>
    </location>
</feature>
<dbReference type="AlphaFoldDB" id="A0A1M7R524"/>
<feature type="transmembrane region" description="Helical" evidence="1">
    <location>
        <begin position="58"/>
        <end position="78"/>
    </location>
</feature>
<gene>
    <name evidence="2" type="ORF">SAMN05192549_1119</name>
</gene>
<dbReference type="EMBL" id="FRCX01000011">
    <property type="protein sequence ID" value="SHN40540.1"/>
    <property type="molecule type" value="Genomic_DNA"/>
</dbReference>
<accession>A0A1M7R524</accession>
<reference evidence="3" key="1">
    <citation type="submission" date="2016-11" db="EMBL/GenBank/DDBJ databases">
        <authorList>
            <person name="Varghese N."/>
            <person name="Submissions S."/>
        </authorList>
    </citation>
    <scope>NUCLEOTIDE SEQUENCE [LARGE SCALE GENOMIC DNA]</scope>
    <source>
        <strain evidence="3">Sac-22</strain>
    </source>
</reference>
<evidence type="ECO:0000313" key="3">
    <source>
        <dbReference type="Proteomes" id="UP000184339"/>
    </source>
</evidence>
<dbReference type="Proteomes" id="UP000184339">
    <property type="component" value="Unassembled WGS sequence"/>
</dbReference>
<keyword evidence="1" id="KW-0472">Membrane</keyword>
<keyword evidence="1" id="KW-1133">Transmembrane helix</keyword>
<name>A0A1M7R524_9BURK</name>
<keyword evidence="3" id="KW-1185">Reference proteome</keyword>
<proteinExistence type="predicted"/>
<protein>
    <submittedName>
        <fullName evidence="2">Uncharacterized protein</fullName>
    </submittedName>
</protein>
<evidence type="ECO:0000256" key="1">
    <source>
        <dbReference type="SAM" id="Phobius"/>
    </source>
</evidence>
<evidence type="ECO:0000313" key="2">
    <source>
        <dbReference type="EMBL" id="SHN40540.1"/>
    </source>
</evidence>
<organism evidence="2 3">
    <name type="scientific">Duganella sacchari</name>
    <dbReference type="NCBI Taxonomy" id="551987"/>
    <lineage>
        <taxon>Bacteria</taxon>
        <taxon>Pseudomonadati</taxon>
        <taxon>Pseudomonadota</taxon>
        <taxon>Betaproteobacteria</taxon>
        <taxon>Burkholderiales</taxon>
        <taxon>Oxalobacteraceae</taxon>
        <taxon>Telluria group</taxon>
        <taxon>Duganella</taxon>
    </lineage>
</organism>
<keyword evidence="1" id="KW-0812">Transmembrane</keyword>
<sequence>MIVDEQTQKKREQKMTVGTFAFFVCIPVIGQIVGMGIAAYIAGNILRLSARRMHDLGFLLLGIIVYIIAGLTLFLSIFGNGTDGLVGSIIFSTLMWGVSYVLLSRLKEFL</sequence>
<feature type="transmembrane region" description="Helical" evidence="1">
    <location>
        <begin position="84"/>
        <end position="103"/>
    </location>
</feature>